<evidence type="ECO:0000259" key="3">
    <source>
        <dbReference type="Pfam" id="PF02894"/>
    </source>
</evidence>
<comment type="caution">
    <text evidence="4">The sequence shown here is derived from an EMBL/GenBank/DDBJ whole genome shotgun (WGS) entry which is preliminary data.</text>
</comment>
<dbReference type="RefSeq" id="WP_066860090.1">
    <property type="nucleotide sequence ID" value="NZ_CABKVV010000009.1"/>
</dbReference>
<dbReference type="PANTHER" id="PTHR43249">
    <property type="entry name" value="UDP-N-ACETYL-2-AMINO-2-DEOXY-D-GLUCURONATE OXIDASE"/>
    <property type="match status" value="1"/>
</dbReference>
<accession>A0ABT1RYC2</accession>
<sequence length="352" mass="38939">MKKLALIGCGGIGSYHLEHFLKFHDVELAGFCDLLLDRAQSFVKKAGSGKAYSDFIQMYDEVRPDLVFLCVPPTCHGRIEFETIRRGIPFFVEKPLALDMKLARELVRQVEEKGLIAASGFQCRYDTINETAMEFIDSHPVLHVAASRVGGIPEAPWWNNKAASGGQLVEQTIHQLDMLRYLLKTEPDTVYSVPSRGYITQEENPGYFTDDLSTTLITFQNGITCTMMTGCYSLSGASWDSKMTFGSRSARMDYYLCAKATLYGTTEADRPAESSGIIAGDGTQRKSDNEVGVTVESREDFGLACDRTFLDAVLTGDPSRIRSPYADAYKSVAFAMACNESMETGLPVKVSY</sequence>
<dbReference type="PANTHER" id="PTHR43249:SF1">
    <property type="entry name" value="D-GLUCOSIDE 3-DEHYDROGENASE"/>
    <property type="match status" value="1"/>
</dbReference>
<dbReference type="InterPro" id="IPR036291">
    <property type="entry name" value="NAD(P)-bd_dom_sf"/>
</dbReference>
<dbReference type="InterPro" id="IPR004104">
    <property type="entry name" value="Gfo/Idh/MocA-like_OxRdtase_C"/>
</dbReference>
<dbReference type="SUPFAM" id="SSF55347">
    <property type="entry name" value="Glyceraldehyde-3-phosphate dehydrogenase-like, C-terminal domain"/>
    <property type="match status" value="1"/>
</dbReference>
<evidence type="ECO:0000259" key="2">
    <source>
        <dbReference type="Pfam" id="PF01408"/>
    </source>
</evidence>
<reference evidence="4 5" key="1">
    <citation type="submission" date="2022-06" db="EMBL/GenBank/DDBJ databases">
        <title>Isolation of gut microbiota from human fecal samples.</title>
        <authorList>
            <person name="Pamer E.G."/>
            <person name="Barat B."/>
            <person name="Waligurski E."/>
            <person name="Medina S."/>
            <person name="Paddock L."/>
            <person name="Mostad J."/>
        </authorList>
    </citation>
    <scope>NUCLEOTIDE SEQUENCE [LARGE SCALE GENOMIC DNA]</scope>
    <source>
        <strain evidence="4 5">DFI.9.73</strain>
    </source>
</reference>
<organism evidence="4 5">
    <name type="scientific">Neglectibacter timonensis</name>
    <dbReference type="NCBI Taxonomy" id="1776382"/>
    <lineage>
        <taxon>Bacteria</taxon>
        <taxon>Bacillati</taxon>
        <taxon>Bacillota</taxon>
        <taxon>Clostridia</taxon>
        <taxon>Eubacteriales</taxon>
        <taxon>Oscillospiraceae</taxon>
        <taxon>Neglectibacter</taxon>
    </lineage>
</organism>
<proteinExistence type="inferred from homology"/>
<keyword evidence="5" id="KW-1185">Reference proteome</keyword>
<feature type="domain" description="Gfo/Idh/MocA-like oxidoreductase N-terminal" evidence="2">
    <location>
        <begin position="3"/>
        <end position="120"/>
    </location>
</feature>
<dbReference type="InterPro" id="IPR000683">
    <property type="entry name" value="Gfo/Idh/MocA-like_OxRdtase_N"/>
</dbReference>
<dbReference type="Proteomes" id="UP001524473">
    <property type="component" value="Unassembled WGS sequence"/>
</dbReference>
<evidence type="ECO:0000313" key="5">
    <source>
        <dbReference type="Proteomes" id="UP001524473"/>
    </source>
</evidence>
<evidence type="ECO:0000256" key="1">
    <source>
        <dbReference type="ARBA" id="ARBA00010928"/>
    </source>
</evidence>
<evidence type="ECO:0000313" key="4">
    <source>
        <dbReference type="EMBL" id="MCQ4839280.1"/>
    </source>
</evidence>
<dbReference type="Pfam" id="PF01408">
    <property type="entry name" value="GFO_IDH_MocA"/>
    <property type="match status" value="1"/>
</dbReference>
<dbReference type="GeneID" id="90531051"/>
<dbReference type="SUPFAM" id="SSF51735">
    <property type="entry name" value="NAD(P)-binding Rossmann-fold domains"/>
    <property type="match status" value="1"/>
</dbReference>
<comment type="similarity">
    <text evidence="1">Belongs to the Gfo/Idh/MocA family.</text>
</comment>
<gene>
    <name evidence="4" type="ORF">NE695_05045</name>
</gene>
<dbReference type="EMBL" id="JANFZH010000008">
    <property type="protein sequence ID" value="MCQ4839280.1"/>
    <property type="molecule type" value="Genomic_DNA"/>
</dbReference>
<dbReference type="Pfam" id="PF02894">
    <property type="entry name" value="GFO_IDH_MocA_C"/>
    <property type="match status" value="1"/>
</dbReference>
<dbReference type="Gene3D" id="3.40.50.720">
    <property type="entry name" value="NAD(P)-binding Rossmann-like Domain"/>
    <property type="match status" value="1"/>
</dbReference>
<protein>
    <submittedName>
        <fullName evidence="4">Gfo/Idh/MocA family oxidoreductase</fullName>
    </submittedName>
</protein>
<dbReference type="Gene3D" id="3.30.360.10">
    <property type="entry name" value="Dihydrodipicolinate Reductase, domain 2"/>
    <property type="match status" value="1"/>
</dbReference>
<dbReference type="InterPro" id="IPR052515">
    <property type="entry name" value="Gfo/Idh/MocA_Oxidoreductase"/>
</dbReference>
<name>A0ABT1RYC2_9FIRM</name>
<feature type="domain" description="Gfo/Idh/MocA-like oxidoreductase C-terminal" evidence="3">
    <location>
        <begin position="153"/>
        <end position="229"/>
    </location>
</feature>